<gene>
    <name evidence="3 4" type="primary">LOC129922861</name>
</gene>
<dbReference type="AlphaFoldDB" id="A0A9W2YVG5"/>
<dbReference type="Proteomes" id="UP001165740">
    <property type="component" value="Chromosome 14"/>
</dbReference>
<evidence type="ECO:0000256" key="1">
    <source>
        <dbReference type="SAM" id="Phobius"/>
    </source>
</evidence>
<proteinExistence type="predicted"/>
<dbReference type="Gene3D" id="1.20.140.150">
    <property type="match status" value="1"/>
</dbReference>
<organism evidence="2 3">
    <name type="scientific">Biomphalaria glabrata</name>
    <name type="common">Bloodfluke planorb</name>
    <name type="synonym">Freshwater snail</name>
    <dbReference type="NCBI Taxonomy" id="6526"/>
    <lineage>
        <taxon>Eukaryota</taxon>
        <taxon>Metazoa</taxon>
        <taxon>Spiralia</taxon>
        <taxon>Lophotrochozoa</taxon>
        <taxon>Mollusca</taxon>
        <taxon>Gastropoda</taxon>
        <taxon>Heterobranchia</taxon>
        <taxon>Euthyneura</taxon>
        <taxon>Panpulmonata</taxon>
        <taxon>Hygrophila</taxon>
        <taxon>Lymnaeoidea</taxon>
        <taxon>Planorbidae</taxon>
        <taxon>Biomphalaria</taxon>
    </lineage>
</organism>
<keyword evidence="1" id="KW-1133">Transmembrane helix</keyword>
<feature type="transmembrane region" description="Helical" evidence="1">
    <location>
        <begin position="141"/>
        <end position="160"/>
    </location>
</feature>
<feature type="transmembrane region" description="Helical" evidence="1">
    <location>
        <begin position="106"/>
        <end position="129"/>
    </location>
</feature>
<dbReference type="RefSeq" id="XP_055866707.1">
    <property type="nucleotide sequence ID" value="XM_056010732.1"/>
</dbReference>
<keyword evidence="1" id="KW-0812">Transmembrane</keyword>
<feature type="transmembrane region" description="Helical" evidence="1">
    <location>
        <begin position="73"/>
        <end position="94"/>
    </location>
</feature>
<evidence type="ECO:0000313" key="3">
    <source>
        <dbReference type="RefSeq" id="XP_055866707.1"/>
    </source>
</evidence>
<dbReference type="GeneID" id="129922861"/>
<evidence type="ECO:0000313" key="2">
    <source>
        <dbReference type="Proteomes" id="UP001165740"/>
    </source>
</evidence>
<keyword evidence="1" id="KW-0472">Membrane</keyword>
<name>A0A9W2YVG5_BIOGL</name>
<keyword evidence="2" id="KW-1185">Reference proteome</keyword>
<dbReference type="OrthoDB" id="6059854at2759"/>
<feature type="transmembrane region" description="Helical" evidence="1">
    <location>
        <begin position="12"/>
        <end position="34"/>
    </location>
</feature>
<dbReference type="RefSeq" id="XP_055866709.1">
    <property type="nucleotide sequence ID" value="XM_056010734.1"/>
</dbReference>
<sequence length="174" mass="19632">MSIQLSIMASVLIVQLLTMMLFIFAWIFLILSIASPSWVVKYYRGNQNSSEGLMIRCSDTGCYRYRAASKPHLIAHWLVYIMLAIMVVNTLPNISGICVNGCRNTVIYGFSYAMAAFSGFLVLLMYPTYIKDISSAGNIQLSWGYFFFMIADCMLIALSIECFQVNTDLYPDIS</sequence>
<protein>
    <submittedName>
        <fullName evidence="3 4">Uncharacterized protein LOC129922861 isoform X1</fullName>
    </submittedName>
</protein>
<evidence type="ECO:0000313" key="4">
    <source>
        <dbReference type="RefSeq" id="XP_055866709.1"/>
    </source>
</evidence>
<accession>A0A9W2YVG5</accession>
<reference evidence="3 4" key="1">
    <citation type="submission" date="2025-04" db="UniProtKB">
        <authorList>
            <consortium name="RefSeq"/>
        </authorList>
    </citation>
    <scope>IDENTIFICATION</scope>
</reference>